<dbReference type="AlphaFoldDB" id="A0A0E9UBP6"/>
<name>A0A0E9UBP6_ANGAN</name>
<protein>
    <submittedName>
        <fullName evidence="1">Uncharacterized protein</fullName>
    </submittedName>
</protein>
<sequence>MCWTYIARDMPPLERGGWGK</sequence>
<proteinExistence type="predicted"/>
<evidence type="ECO:0000313" key="1">
    <source>
        <dbReference type="EMBL" id="JAH62383.1"/>
    </source>
</evidence>
<accession>A0A0E9UBP6</accession>
<reference evidence="1" key="1">
    <citation type="submission" date="2014-11" db="EMBL/GenBank/DDBJ databases">
        <authorList>
            <person name="Amaro Gonzalez C."/>
        </authorList>
    </citation>
    <scope>NUCLEOTIDE SEQUENCE</scope>
</reference>
<reference evidence="1" key="2">
    <citation type="journal article" date="2015" name="Fish Shellfish Immunol.">
        <title>Early steps in the European eel (Anguilla anguilla)-Vibrio vulnificus interaction in the gills: Role of the RtxA13 toxin.</title>
        <authorList>
            <person name="Callol A."/>
            <person name="Pajuelo D."/>
            <person name="Ebbesson L."/>
            <person name="Teles M."/>
            <person name="MacKenzie S."/>
            <person name="Amaro C."/>
        </authorList>
    </citation>
    <scope>NUCLEOTIDE SEQUENCE</scope>
</reference>
<organism evidence="1">
    <name type="scientific">Anguilla anguilla</name>
    <name type="common">European freshwater eel</name>
    <name type="synonym">Muraena anguilla</name>
    <dbReference type="NCBI Taxonomy" id="7936"/>
    <lineage>
        <taxon>Eukaryota</taxon>
        <taxon>Metazoa</taxon>
        <taxon>Chordata</taxon>
        <taxon>Craniata</taxon>
        <taxon>Vertebrata</taxon>
        <taxon>Euteleostomi</taxon>
        <taxon>Actinopterygii</taxon>
        <taxon>Neopterygii</taxon>
        <taxon>Teleostei</taxon>
        <taxon>Anguilliformes</taxon>
        <taxon>Anguillidae</taxon>
        <taxon>Anguilla</taxon>
    </lineage>
</organism>
<dbReference type="EMBL" id="GBXM01046194">
    <property type="protein sequence ID" value="JAH62383.1"/>
    <property type="molecule type" value="Transcribed_RNA"/>
</dbReference>